<protein>
    <submittedName>
        <fullName evidence="2">Cupin-like domain-containing protein</fullName>
    </submittedName>
</protein>
<reference evidence="2" key="1">
    <citation type="submission" date="2023-03" db="EMBL/GenBank/DDBJ databases">
        <title>Massive genome expansion in bonnet fungi (Mycena s.s.) driven by repeated elements and novel gene families across ecological guilds.</title>
        <authorList>
            <consortium name="Lawrence Berkeley National Laboratory"/>
            <person name="Harder C.B."/>
            <person name="Miyauchi S."/>
            <person name="Viragh M."/>
            <person name="Kuo A."/>
            <person name="Thoen E."/>
            <person name="Andreopoulos B."/>
            <person name="Lu D."/>
            <person name="Skrede I."/>
            <person name="Drula E."/>
            <person name="Henrissat B."/>
            <person name="Morin E."/>
            <person name="Kohler A."/>
            <person name="Barry K."/>
            <person name="LaButti K."/>
            <person name="Morin E."/>
            <person name="Salamov A."/>
            <person name="Lipzen A."/>
            <person name="Mereny Z."/>
            <person name="Hegedus B."/>
            <person name="Baldrian P."/>
            <person name="Stursova M."/>
            <person name="Weitz H."/>
            <person name="Taylor A."/>
            <person name="Grigoriev I.V."/>
            <person name="Nagy L.G."/>
            <person name="Martin F."/>
            <person name="Kauserud H."/>
        </authorList>
    </citation>
    <scope>NUCLEOTIDE SEQUENCE</scope>
    <source>
        <strain evidence="2">9284</strain>
    </source>
</reference>
<feature type="domain" description="JmjC" evidence="1">
    <location>
        <begin position="133"/>
        <end position="208"/>
    </location>
</feature>
<accession>A0AAD7C4C5</accession>
<gene>
    <name evidence="2" type="ORF">FB45DRAFT_903910</name>
</gene>
<dbReference type="EMBL" id="JARKIF010000005">
    <property type="protein sequence ID" value="KAJ7638816.1"/>
    <property type="molecule type" value="Genomic_DNA"/>
</dbReference>
<dbReference type="Proteomes" id="UP001221142">
    <property type="component" value="Unassembled WGS sequence"/>
</dbReference>
<dbReference type="InterPro" id="IPR041667">
    <property type="entry name" value="Cupin_8"/>
</dbReference>
<evidence type="ECO:0000259" key="1">
    <source>
        <dbReference type="PROSITE" id="PS51184"/>
    </source>
</evidence>
<evidence type="ECO:0000313" key="2">
    <source>
        <dbReference type="EMBL" id="KAJ7638816.1"/>
    </source>
</evidence>
<evidence type="ECO:0000313" key="3">
    <source>
        <dbReference type="Proteomes" id="UP001221142"/>
    </source>
</evidence>
<dbReference type="AlphaFoldDB" id="A0AAD7C4C5"/>
<dbReference type="SUPFAM" id="SSF51197">
    <property type="entry name" value="Clavaminate synthase-like"/>
    <property type="match status" value="1"/>
</dbReference>
<sequence length="208" mass="22845">MALPHLKWLASEYYDLNGSHIDVLEEPPTALEFSRLVNISRPVLIRGVQLPSVRLWDNEYLAAVMGEQEISIAVTPNGRADSVTQAPDGELYFLEPHVEKMKMADFLAKLSDDDSNIHYLQSQNGNIYSSQSDASEFQALRCDIPSEIKWCSGALGKSPDAVNLWIGDHRSVTSIHSDPYENIYTVVQGAKHFTLPPAGVVASCSAGG</sequence>
<dbReference type="Pfam" id="PF13621">
    <property type="entry name" value="Cupin_8"/>
    <property type="match status" value="1"/>
</dbReference>
<name>A0AAD7C4C5_9AGAR</name>
<dbReference type="PANTHER" id="PTHR12461:SF99">
    <property type="entry name" value="BIFUNCTIONAL PEPTIDASE AND (3S)-LYSYL HYDROXYLASE JMJD7"/>
    <property type="match status" value="1"/>
</dbReference>
<dbReference type="PANTHER" id="PTHR12461">
    <property type="entry name" value="HYPOXIA-INDUCIBLE FACTOR 1 ALPHA INHIBITOR-RELATED"/>
    <property type="match status" value="1"/>
</dbReference>
<proteinExistence type="predicted"/>
<dbReference type="InterPro" id="IPR014710">
    <property type="entry name" value="RmlC-like_jellyroll"/>
</dbReference>
<organism evidence="2 3">
    <name type="scientific">Roridomyces roridus</name>
    <dbReference type="NCBI Taxonomy" id="1738132"/>
    <lineage>
        <taxon>Eukaryota</taxon>
        <taxon>Fungi</taxon>
        <taxon>Dikarya</taxon>
        <taxon>Basidiomycota</taxon>
        <taxon>Agaricomycotina</taxon>
        <taxon>Agaricomycetes</taxon>
        <taxon>Agaricomycetidae</taxon>
        <taxon>Agaricales</taxon>
        <taxon>Marasmiineae</taxon>
        <taxon>Mycenaceae</taxon>
        <taxon>Roridomyces</taxon>
    </lineage>
</organism>
<dbReference type="Gene3D" id="2.60.120.10">
    <property type="entry name" value="Jelly Rolls"/>
    <property type="match status" value="1"/>
</dbReference>
<dbReference type="PROSITE" id="PS51184">
    <property type="entry name" value="JMJC"/>
    <property type="match status" value="1"/>
</dbReference>
<keyword evidence="3" id="KW-1185">Reference proteome</keyword>
<dbReference type="InterPro" id="IPR003347">
    <property type="entry name" value="JmjC_dom"/>
</dbReference>
<comment type="caution">
    <text evidence="2">The sequence shown here is derived from an EMBL/GenBank/DDBJ whole genome shotgun (WGS) entry which is preliminary data.</text>
</comment>